<dbReference type="Proteomes" id="UP000010297">
    <property type="component" value="Unassembled WGS sequence"/>
</dbReference>
<evidence type="ECO:0000313" key="2">
    <source>
        <dbReference type="EMBL" id="GAB51901.1"/>
    </source>
</evidence>
<evidence type="ECO:0008006" key="4">
    <source>
        <dbReference type="Google" id="ProtNLM"/>
    </source>
</evidence>
<reference evidence="2 3" key="1">
    <citation type="submission" date="2012-02" db="EMBL/GenBank/DDBJ databases">
        <title>Whole genome shotgun sequence of Escherichia hermannii NBRC 105704.</title>
        <authorList>
            <person name="Yoshida I."/>
            <person name="Hosoyama A."/>
            <person name="Tsuchikane K."/>
            <person name="Katsumata H."/>
            <person name="Yamazaki S."/>
            <person name="Fujita N."/>
        </authorList>
    </citation>
    <scope>NUCLEOTIDE SEQUENCE [LARGE SCALE GENOMIC DNA]</scope>
    <source>
        <strain evidence="2 3">NBRC 105704</strain>
    </source>
</reference>
<dbReference type="GeneID" id="92830616"/>
<dbReference type="eggNOG" id="COG0419">
    <property type="taxonomic scope" value="Bacteria"/>
</dbReference>
<protein>
    <recommendedName>
        <fullName evidence="4">Rad50/SbcC-type AAA domain-containing protein</fullName>
    </recommendedName>
</protein>
<dbReference type="EMBL" id="BAFF01000004">
    <property type="protein sequence ID" value="GAB51901.1"/>
    <property type="molecule type" value="Genomic_DNA"/>
</dbReference>
<dbReference type="InterPro" id="IPR027417">
    <property type="entry name" value="P-loop_NTPase"/>
</dbReference>
<feature type="coiled-coil region" evidence="1">
    <location>
        <begin position="239"/>
        <end position="280"/>
    </location>
</feature>
<comment type="caution">
    <text evidence="2">The sequence shown here is derived from an EMBL/GenBank/DDBJ whole genome shotgun (WGS) entry which is preliminary data.</text>
</comment>
<dbReference type="RefSeq" id="WP_002435448.1">
    <property type="nucleotide sequence ID" value="NZ_BAFF01000004.1"/>
</dbReference>
<sequence length="609" mass="69797">MNHYFKIKRVVIKGSIVPPVLIEFGQKLTIITGGSDSGKTYFYNLIRYLFGHNDFENAGINEARDYDSAHIEFSIGGKPYSIERDLHNNSEYKLYSGWGDMIDSTTFIQKIVKSSNSKNSFNSIFYDKLQFKKAKVRVNNSGGVNSFNLGSVFNFFCIDEIRILTGKPLLLSEQYTEQTKSKSEFKFLLTQRDDALIGEEKPNKKAKGFLKKQVKKLIEEISRGLTYPHMTLIEIHDELINIEEQLEIVAHEIDALLENYSEKIELINDIKDEISHLQKRESYLSMLINRFSMLRECYLSDLQRIDSISQAAFFLDNFVDELCDNCGHTINKSSEISYEQYHSSCIAEYKKIGSQLNGLINSIKSNEKELEHVKESIGDSLKILDIEMESYEQLHNIDLKLSKKKMDDLYGLKEVFSADYSKHKIINSLESKGDDIDSDVYDTSTFDNLEPNELNELVEEFKDLLNAIRFNSSSENIVVFDDVSYDFVINGKARSLYGKGSRAVIYACFVISLAECLAKKNNPQIGFVLLDSPLVTHFDKKREIKKSEVNPISLTDAFYQYLIDTELNVQVILIENKGPSFAVKNDDYVKLIDLNYEGSTGIFPKRFLN</sequence>
<accession>H5V1P3</accession>
<organism evidence="2 3">
    <name type="scientific">Atlantibacter hermannii NBRC 105704</name>
    <dbReference type="NCBI Taxonomy" id="1115512"/>
    <lineage>
        <taxon>Bacteria</taxon>
        <taxon>Pseudomonadati</taxon>
        <taxon>Pseudomonadota</taxon>
        <taxon>Gammaproteobacteria</taxon>
        <taxon>Enterobacterales</taxon>
        <taxon>Enterobacteriaceae</taxon>
        <taxon>Atlantibacter</taxon>
    </lineage>
</organism>
<dbReference type="Gene3D" id="3.40.50.300">
    <property type="entry name" value="P-loop containing nucleotide triphosphate hydrolases"/>
    <property type="match status" value="1"/>
</dbReference>
<keyword evidence="3" id="KW-1185">Reference proteome</keyword>
<gene>
    <name evidence="2" type="ORF">EH105704_04_01450</name>
</gene>
<proteinExistence type="predicted"/>
<evidence type="ECO:0000256" key="1">
    <source>
        <dbReference type="SAM" id="Coils"/>
    </source>
</evidence>
<evidence type="ECO:0000313" key="3">
    <source>
        <dbReference type="Proteomes" id="UP000010297"/>
    </source>
</evidence>
<dbReference type="AlphaFoldDB" id="H5V1P3"/>
<name>H5V1P3_ATLHE</name>
<keyword evidence="1" id="KW-0175">Coiled coil</keyword>